<evidence type="ECO:0000256" key="2">
    <source>
        <dbReference type="ARBA" id="ARBA00004370"/>
    </source>
</evidence>
<dbReference type="InterPro" id="IPR036097">
    <property type="entry name" value="HisK_dim/P_sf"/>
</dbReference>
<reference evidence="13 14" key="1">
    <citation type="journal article" date="2012" name="J. Bacteriol.">
        <title>Genome Sequence of the Alkane-Degrading Bacterium Alcanivorax hongdengensis Type Strain A-11-3.</title>
        <authorList>
            <person name="Lai Q."/>
            <person name="Shao Z."/>
        </authorList>
    </citation>
    <scope>NUCLEOTIDE SEQUENCE [LARGE SCALE GENOMIC DNA]</scope>
    <source>
        <strain evidence="13 14">A-11-3</strain>
    </source>
</reference>
<dbReference type="InterPro" id="IPR050428">
    <property type="entry name" value="TCS_sensor_his_kinase"/>
</dbReference>
<evidence type="ECO:0000256" key="10">
    <source>
        <dbReference type="ARBA" id="ARBA00023136"/>
    </source>
</evidence>
<dbReference type="eggNOG" id="COG5002">
    <property type="taxonomic scope" value="Bacteria"/>
</dbReference>
<dbReference type="Pfam" id="PF02518">
    <property type="entry name" value="HATPase_c"/>
    <property type="match status" value="1"/>
</dbReference>
<evidence type="ECO:0000256" key="6">
    <source>
        <dbReference type="ARBA" id="ARBA00022692"/>
    </source>
</evidence>
<dbReference type="Gene3D" id="3.30.565.10">
    <property type="entry name" value="Histidine kinase-like ATPase, C-terminal domain"/>
    <property type="match status" value="1"/>
</dbReference>
<dbReference type="Gene3D" id="6.10.340.10">
    <property type="match status" value="1"/>
</dbReference>
<dbReference type="InterPro" id="IPR003660">
    <property type="entry name" value="HAMP_dom"/>
</dbReference>
<dbReference type="SUPFAM" id="SSF55874">
    <property type="entry name" value="ATPase domain of HSP90 chaperone/DNA topoisomerase II/histidine kinase"/>
    <property type="match status" value="1"/>
</dbReference>
<dbReference type="Pfam" id="PF00672">
    <property type="entry name" value="HAMP"/>
    <property type="match status" value="1"/>
</dbReference>
<evidence type="ECO:0000313" key="14">
    <source>
        <dbReference type="Proteomes" id="UP000010164"/>
    </source>
</evidence>
<dbReference type="PATRIC" id="fig|1177179.3.peg.1905"/>
<gene>
    <name evidence="13" type="ORF">A11A3_09560</name>
</gene>
<dbReference type="InterPro" id="IPR036890">
    <property type="entry name" value="HATPase_C_sf"/>
</dbReference>
<evidence type="ECO:0000256" key="4">
    <source>
        <dbReference type="ARBA" id="ARBA00022553"/>
    </source>
</evidence>
<dbReference type="FunFam" id="3.30.565.10:FF:000006">
    <property type="entry name" value="Sensor histidine kinase WalK"/>
    <property type="match status" value="1"/>
</dbReference>
<feature type="domain" description="Histidine kinase" evidence="11">
    <location>
        <begin position="237"/>
        <end position="451"/>
    </location>
</feature>
<keyword evidence="7" id="KW-0418">Kinase</keyword>
<comment type="catalytic activity">
    <reaction evidence="1">
        <text>ATP + protein L-histidine = ADP + protein N-phospho-L-histidine.</text>
        <dbReference type="EC" id="2.7.13.3"/>
    </reaction>
</comment>
<dbReference type="InterPro" id="IPR003594">
    <property type="entry name" value="HATPase_dom"/>
</dbReference>
<sequence>MGIRNKLFLIFLATFLVLIAAGSGFSFYAFQRSLNTYLDERQQAKVERLADHLGMLYSQSGSWEFLLRNPRQLKRLYILAGDRDEDDKTRGLHHLQLLGENKRPLLGPPAPPGPPGMRIEVPVHAGHRTVGWLTYPNQDAIRDKLDQRFMGRQVDFGIWMLSVGLALSLLVSWLLARHLVAPILALSRHTRHLQEGHYRERLESRRRDELGTLIHQVNQLAERLQQGQAARQRWFSDIAHELRTPVAILQGELEALSDGIRPVNQQALAGLEGQVAHLTHLINDLHDLALADGGNLRYHFTALDFSALLEDALDSYASSFELHDIHCQTQLIDHCPIHGDPVRLRQLLDNLLQNSLKYTQAGGSLTVRLAADGNQWRLTLEDSAPGVPDDALPRLFDYLYRVDSSRNRRTGGSGLGLAICDRIVQAHGGQIHAAHSKQGGLRIDVLLPREAP</sequence>
<dbReference type="CDD" id="cd06225">
    <property type="entry name" value="HAMP"/>
    <property type="match status" value="1"/>
</dbReference>
<dbReference type="EMBL" id="AMRJ01000013">
    <property type="protein sequence ID" value="EKF74236.1"/>
    <property type="molecule type" value="Genomic_DNA"/>
</dbReference>
<evidence type="ECO:0000256" key="7">
    <source>
        <dbReference type="ARBA" id="ARBA00022777"/>
    </source>
</evidence>
<comment type="subcellular location">
    <subcellularLocation>
        <location evidence="2">Membrane</location>
    </subcellularLocation>
</comment>
<dbReference type="InterPro" id="IPR005467">
    <property type="entry name" value="His_kinase_dom"/>
</dbReference>
<dbReference type="PROSITE" id="PS50109">
    <property type="entry name" value="HIS_KIN"/>
    <property type="match status" value="1"/>
</dbReference>
<dbReference type="SMART" id="SM00387">
    <property type="entry name" value="HATPase_c"/>
    <property type="match status" value="1"/>
</dbReference>
<dbReference type="AlphaFoldDB" id="L0WB90"/>
<comment type="caution">
    <text evidence="13">The sequence shown here is derived from an EMBL/GenBank/DDBJ whole genome shotgun (WGS) entry which is preliminary data.</text>
</comment>
<dbReference type="Pfam" id="PF00512">
    <property type="entry name" value="HisKA"/>
    <property type="match status" value="1"/>
</dbReference>
<dbReference type="Gene3D" id="1.10.287.130">
    <property type="match status" value="1"/>
</dbReference>
<protein>
    <recommendedName>
        <fullName evidence="3">histidine kinase</fullName>
        <ecNumber evidence="3">2.7.13.3</ecNumber>
    </recommendedName>
</protein>
<dbReference type="GO" id="GO:0000155">
    <property type="term" value="F:phosphorelay sensor kinase activity"/>
    <property type="evidence" value="ECO:0007669"/>
    <property type="project" value="InterPro"/>
</dbReference>
<dbReference type="GO" id="GO:0005886">
    <property type="term" value="C:plasma membrane"/>
    <property type="evidence" value="ECO:0007669"/>
    <property type="project" value="UniProtKB-ARBA"/>
</dbReference>
<dbReference type="RefSeq" id="WP_008929090.1">
    <property type="nucleotide sequence ID" value="NZ_AMRJ01000013.1"/>
</dbReference>
<dbReference type="OrthoDB" id="9804645at2"/>
<keyword evidence="14" id="KW-1185">Reference proteome</keyword>
<keyword evidence="6" id="KW-0812">Transmembrane</keyword>
<dbReference type="Proteomes" id="UP000010164">
    <property type="component" value="Unassembled WGS sequence"/>
</dbReference>
<dbReference type="PANTHER" id="PTHR45436">
    <property type="entry name" value="SENSOR HISTIDINE KINASE YKOH"/>
    <property type="match status" value="1"/>
</dbReference>
<name>L0WB90_9GAMM</name>
<evidence type="ECO:0000256" key="1">
    <source>
        <dbReference type="ARBA" id="ARBA00000085"/>
    </source>
</evidence>
<dbReference type="SUPFAM" id="SSF47384">
    <property type="entry name" value="Homodimeric domain of signal transducing histidine kinase"/>
    <property type="match status" value="1"/>
</dbReference>
<keyword evidence="10" id="KW-0472">Membrane</keyword>
<evidence type="ECO:0000256" key="5">
    <source>
        <dbReference type="ARBA" id="ARBA00022679"/>
    </source>
</evidence>
<evidence type="ECO:0000256" key="8">
    <source>
        <dbReference type="ARBA" id="ARBA00022989"/>
    </source>
</evidence>
<dbReference type="CDD" id="cd00082">
    <property type="entry name" value="HisKA"/>
    <property type="match status" value="1"/>
</dbReference>
<dbReference type="InterPro" id="IPR004358">
    <property type="entry name" value="Sig_transdc_His_kin-like_C"/>
</dbReference>
<evidence type="ECO:0000256" key="3">
    <source>
        <dbReference type="ARBA" id="ARBA00012438"/>
    </source>
</evidence>
<evidence type="ECO:0000256" key="9">
    <source>
        <dbReference type="ARBA" id="ARBA00023012"/>
    </source>
</evidence>
<keyword evidence="4" id="KW-0597">Phosphoprotein</keyword>
<keyword evidence="8" id="KW-1133">Transmembrane helix</keyword>
<dbReference type="STRING" id="1177179.A11A3_09560"/>
<dbReference type="PANTHER" id="PTHR45436:SF5">
    <property type="entry name" value="SENSOR HISTIDINE KINASE TRCS"/>
    <property type="match status" value="1"/>
</dbReference>
<dbReference type="PRINTS" id="PR00344">
    <property type="entry name" value="BCTRLSENSOR"/>
</dbReference>
<organism evidence="13 14">
    <name type="scientific">Alcanivorax hongdengensis A-11-3</name>
    <dbReference type="NCBI Taxonomy" id="1177179"/>
    <lineage>
        <taxon>Bacteria</taxon>
        <taxon>Pseudomonadati</taxon>
        <taxon>Pseudomonadota</taxon>
        <taxon>Gammaproteobacteria</taxon>
        <taxon>Oceanospirillales</taxon>
        <taxon>Alcanivoracaceae</taxon>
        <taxon>Alcanivorax</taxon>
    </lineage>
</organism>
<proteinExistence type="predicted"/>
<dbReference type="eggNOG" id="COG2770">
    <property type="taxonomic scope" value="Bacteria"/>
</dbReference>
<dbReference type="InterPro" id="IPR003661">
    <property type="entry name" value="HisK_dim/P_dom"/>
</dbReference>
<dbReference type="SMART" id="SM00388">
    <property type="entry name" value="HisKA"/>
    <property type="match status" value="1"/>
</dbReference>
<evidence type="ECO:0000259" key="11">
    <source>
        <dbReference type="PROSITE" id="PS50109"/>
    </source>
</evidence>
<evidence type="ECO:0000313" key="13">
    <source>
        <dbReference type="EMBL" id="EKF74236.1"/>
    </source>
</evidence>
<feature type="domain" description="HAMP" evidence="12">
    <location>
        <begin position="177"/>
        <end position="229"/>
    </location>
</feature>
<dbReference type="SUPFAM" id="SSF158472">
    <property type="entry name" value="HAMP domain-like"/>
    <property type="match status" value="1"/>
</dbReference>
<dbReference type="SMART" id="SM00304">
    <property type="entry name" value="HAMP"/>
    <property type="match status" value="1"/>
</dbReference>
<dbReference type="PROSITE" id="PS50885">
    <property type="entry name" value="HAMP"/>
    <property type="match status" value="1"/>
</dbReference>
<accession>L0WB90</accession>
<keyword evidence="5 13" id="KW-0808">Transferase</keyword>
<dbReference type="EC" id="2.7.13.3" evidence="3"/>
<keyword evidence="9" id="KW-0902">Two-component regulatory system</keyword>
<evidence type="ECO:0000259" key="12">
    <source>
        <dbReference type="PROSITE" id="PS50885"/>
    </source>
</evidence>